<organism evidence="1 2">
    <name type="scientific">Weissella soli</name>
    <dbReference type="NCBI Taxonomy" id="155866"/>
    <lineage>
        <taxon>Bacteria</taxon>
        <taxon>Bacillati</taxon>
        <taxon>Bacillota</taxon>
        <taxon>Bacilli</taxon>
        <taxon>Lactobacillales</taxon>
        <taxon>Lactobacillaceae</taxon>
        <taxon>Weissella</taxon>
    </lineage>
</organism>
<keyword evidence="1" id="KW-0808">Transferase</keyword>
<dbReference type="PANTHER" id="PTHR43415">
    <property type="entry name" value="SPERMIDINE N(1)-ACETYLTRANSFERASE"/>
    <property type="match status" value="1"/>
</dbReference>
<comment type="caution">
    <text evidence="1">The sequence shown here is derived from an EMBL/GenBank/DDBJ whole genome shotgun (WGS) entry which is preliminary data.</text>
</comment>
<dbReference type="CDD" id="cd04301">
    <property type="entry name" value="NAT_SF"/>
    <property type="match status" value="1"/>
</dbReference>
<protein>
    <submittedName>
        <fullName evidence="1">RimJ/RimL family protein N-acetyltransferase</fullName>
    </submittedName>
</protein>
<reference evidence="1 2" key="1">
    <citation type="submission" date="2018-07" db="EMBL/GenBank/DDBJ databases">
        <title>Genomic Encyclopedia of Type Strains, Phase III (KMG-III): the genomes of soil and plant-associated and newly described type strains.</title>
        <authorList>
            <person name="Whitman W."/>
        </authorList>
    </citation>
    <scope>NUCLEOTIDE SEQUENCE [LARGE SCALE GENOMIC DNA]</scope>
    <source>
        <strain evidence="1 2">CECT 7031</strain>
    </source>
</reference>
<dbReference type="InterPro" id="IPR000182">
    <property type="entry name" value="GNAT_dom"/>
</dbReference>
<accession>A0A288Q9Z9</accession>
<dbReference type="GeneID" id="94546330"/>
<keyword evidence="2" id="KW-1185">Reference proteome</keyword>
<evidence type="ECO:0000313" key="1">
    <source>
        <dbReference type="EMBL" id="RDL12332.1"/>
    </source>
</evidence>
<sequence>MELVVRPAEADDATGLLQLLMQLQNESSTFMVANDLSAVDGVTEADNIEYLQTTTNNIILVMADEQANLYGVISAAAIPGQPRVAEIGVAVLEKYQGHGFAQILLEELLLWAHDFSSIEKLVLTVQAQNLPAIHIYEKYGFTKITASTTQILNTRREKVTAFDMERVVEK</sequence>
<dbReference type="EMBL" id="QRAS01000001">
    <property type="protein sequence ID" value="RDL12332.1"/>
    <property type="molecule type" value="Genomic_DNA"/>
</dbReference>
<dbReference type="GO" id="GO:0016747">
    <property type="term" value="F:acyltransferase activity, transferring groups other than amino-acyl groups"/>
    <property type="evidence" value="ECO:0007669"/>
    <property type="project" value="InterPro"/>
</dbReference>
<dbReference type="PROSITE" id="PS51186">
    <property type="entry name" value="GNAT"/>
    <property type="match status" value="1"/>
</dbReference>
<dbReference type="KEGG" id="wso:WSWS_01142"/>
<dbReference type="InterPro" id="IPR016181">
    <property type="entry name" value="Acyl_CoA_acyltransferase"/>
</dbReference>
<dbReference type="SUPFAM" id="SSF55729">
    <property type="entry name" value="Acyl-CoA N-acyltransferases (Nat)"/>
    <property type="match status" value="1"/>
</dbReference>
<evidence type="ECO:0000313" key="2">
    <source>
        <dbReference type="Proteomes" id="UP000254912"/>
    </source>
</evidence>
<gene>
    <name evidence="1" type="ORF">DFP99_0771</name>
</gene>
<proteinExistence type="predicted"/>
<dbReference type="RefSeq" id="WP_070230367.1">
    <property type="nucleotide sequence ID" value="NZ_BJYO01000002.1"/>
</dbReference>
<dbReference type="PANTHER" id="PTHR43415:SF3">
    <property type="entry name" value="GNAT-FAMILY ACETYLTRANSFERASE"/>
    <property type="match status" value="1"/>
</dbReference>
<dbReference type="Proteomes" id="UP000254912">
    <property type="component" value="Unassembled WGS sequence"/>
</dbReference>
<name>A0A288Q9Z9_9LACO</name>
<dbReference type="Pfam" id="PF00583">
    <property type="entry name" value="Acetyltransf_1"/>
    <property type="match status" value="1"/>
</dbReference>
<dbReference type="Gene3D" id="3.40.630.30">
    <property type="match status" value="1"/>
</dbReference>
<dbReference type="AlphaFoldDB" id="A0A288Q9Z9"/>